<dbReference type="GO" id="GO:0043161">
    <property type="term" value="P:proteasome-mediated ubiquitin-dependent protein catabolic process"/>
    <property type="evidence" value="ECO:0007669"/>
    <property type="project" value="TreeGrafter"/>
</dbReference>
<evidence type="ECO:0000256" key="3">
    <source>
        <dbReference type="ARBA" id="ARBA00022737"/>
    </source>
</evidence>
<keyword evidence="3" id="KW-0677">Repeat</keyword>
<dbReference type="PRINTS" id="PR00320">
    <property type="entry name" value="GPROTEINBRPT"/>
</dbReference>
<evidence type="ECO:0000256" key="1">
    <source>
        <dbReference type="ARBA" id="ARBA00004906"/>
    </source>
</evidence>
<dbReference type="PROSITE" id="PS50082">
    <property type="entry name" value="WD_REPEATS_2"/>
    <property type="match status" value="3"/>
</dbReference>
<feature type="compositionally biased region" description="Polar residues" evidence="7">
    <location>
        <begin position="407"/>
        <end position="418"/>
    </location>
</feature>
<dbReference type="InterPro" id="IPR015943">
    <property type="entry name" value="WD40/YVTN_repeat-like_dom_sf"/>
</dbReference>
<organism evidence="8 9">
    <name type="scientific">Circinella minor</name>
    <dbReference type="NCBI Taxonomy" id="1195481"/>
    <lineage>
        <taxon>Eukaryota</taxon>
        <taxon>Fungi</taxon>
        <taxon>Fungi incertae sedis</taxon>
        <taxon>Mucoromycota</taxon>
        <taxon>Mucoromycotina</taxon>
        <taxon>Mucoromycetes</taxon>
        <taxon>Mucorales</taxon>
        <taxon>Lichtheimiaceae</taxon>
        <taxon>Circinella</taxon>
    </lineage>
</organism>
<dbReference type="PANTHER" id="PTHR22852">
    <property type="entry name" value="LETHAL 2 DENTICLELESS PROTEIN RETINOIC ACID-REGULATED NUCLEAR MATRIX-ASSOCIATED PROTEIN"/>
    <property type="match status" value="1"/>
</dbReference>
<feature type="repeat" description="WD" evidence="6">
    <location>
        <begin position="266"/>
        <end position="294"/>
    </location>
</feature>
<dbReference type="InterPro" id="IPR036322">
    <property type="entry name" value="WD40_repeat_dom_sf"/>
</dbReference>
<keyword evidence="9" id="KW-1185">Reference proteome</keyword>
<keyword evidence="2 6" id="KW-0853">WD repeat</keyword>
<name>A0A8H7RXI5_9FUNG</name>
<dbReference type="PROSITE" id="PS50294">
    <property type="entry name" value="WD_REPEATS_REGION"/>
    <property type="match status" value="2"/>
</dbReference>
<evidence type="ECO:0008006" key="10">
    <source>
        <dbReference type="Google" id="ProtNLM"/>
    </source>
</evidence>
<dbReference type="PROSITE" id="PS00678">
    <property type="entry name" value="WD_REPEATS_1"/>
    <property type="match status" value="1"/>
</dbReference>
<feature type="repeat" description="WD" evidence="6">
    <location>
        <begin position="116"/>
        <end position="157"/>
    </location>
</feature>
<evidence type="ECO:0000256" key="5">
    <source>
        <dbReference type="ARBA" id="ARBA00038344"/>
    </source>
</evidence>
<gene>
    <name evidence="8" type="ORF">INT45_007658</name>
</gene>
<comment type="caution">
    <text evidence="8">The sequence shown here is derived from an EMBL/GenBank/DDBJ whole genome shotgun (WGS) entry which is preliminary data.</text>
</comment>
<dbReference type="InterPro" id="IPR001680">
    <property type="entry name" value="WD40_rpt"/>
</dbReference>
<protein>
    <recommendedName>
        <fullName evidence="10">WD40 repeat-like protein</fullName>
    </recommendedName>
</protein>
<reference evidence="8 9" key="1">
    <citation type="submission" date="2020-12" db="EMBL/GenBank/DDBJ databases">
        <title>Metabolic potential, ecology and presence of endohyphal bacteria is reflected in genomic diversity of Mucoromycotina.</title>
        <authorList>
            <person name="Muszewska A."/>
            <person name="Okrasinska A."/>
            <person name="Steczkiewicz K."/>
            <person name="Drgas O."/>
            <person name="Orlowska M."/>
            <person name="Perlinska-Lenart U."/>
            <person name="Aleksandrzak-Piekarczyk T."/>
            <person name="Szatraj K."/>
            <person name="Zielenkiewicz U."/>
            <person name="Pilsyk S."/>
            <person name="Malc E."/>
            <person name="Mieczkowski P."/>
            <person name="Kruszewska J.S."/>
            <person name="Biernat P."/>
            <person name="Pawlowska J."/>
        </authorList>
    </citation>
    <scope>NUCLEOTIDE SEQUENCE [LARGE SCALE GENOMIC DNA]</scope>
    <source>
        <strain evidence="8 9">CBS 142.35</strain>
    </source>
</reference>
<evidence type="ECO:0000256" key="6">
    <source>
        <dbReference type="PROSITE-ProRule" id="PRU00221"/>
    </source>
</evidence>
<comment type="pathway">
    <text evidence="1">Protein modification; protein ubiquitination.</text>
</comment>
<dbReference type="InterPro" id="IPR019775">
    <property type="entry name" value="WD40_repeat_CS"/>
</dbReference>
<dbReference type="Proteomes" id="UP000646827">
    <property type="component" value="Unassembled WGS sequence"/>
</dbReference>
<dbReference type="AlphaFoldDB" id="A0A8H7RXI5"/>
<dbReference type="Gene3D" id="2.130.10.10">
    <property type="entry name" value="YVTN repeat-like/Quinoprotein amine dehydrogenase"/>
    <property type="match status" value="2"/>
</dbReference>
<comment type="similarity">
    <text evidence="5">Belongs to the WD repeat cdt2 family.</text>
</comment>
<dbReference type="SMART" id="SM00320">
    <property type="entry name" value="WD40"/>
    <property type="match status" value="5"/>
</dbReference>
<accession>A0A8H7RXI5</accession>
<evidence type="ECO:0000313" key="8">
    <source>
        <dbReference type="EMBL" id="KAG2218996.1"/>
    </source>
</evidence>
<evidence type="ECO:0000256" key="7">
    <source>
        <dbReference type="SAM" id="MobiDB-lite"/>
    </source>
</evidence>
<dbReference type="GO" id="GO:0030674">
    <property type="term" value="F:protein-macromolecule adaptor activity"/>
    <property type="evidence" value="ECO:0007669"/>
    <property type="project" value="TreeGrafter"/>
</dbReference>
<dbReference type="PANTHER" id="PTHR22852:SF0">
    <property type="entry name" value="DENTICLELESS PROTEIN HOMOLOG"/>
    <property type="match status" value="1"/>
</dbReference>
<evidence type="ECO:0000256" key="4">
    <source>
        <dbReference type="ARBA" id="ARBA00022786"/>
    </source>
</evidence>
<dbReference type="SUPFAM" id="SSF50978">
    <property type="entry name" value="WD40 repeat-like"/>
    <property type="match status" value="1"/>
</dbReference>
<proteinExistence type="inferred from homology"/>
<feature type="region of interest" description="Disordered" evidence="7">
    <location>
        <begin position="397"/>
        <end position="418"/>
    </location>
</feature>
<feature type="non-terminal residue" evidence="8">
    <location>
        <position position="1"/>
    </location>
</feature>
<feature type="repeat" description="WD" evidence="6">
    <location>
        <begin position="158"/>
        <end position="193"/>
    </location>
</feature>
<evidence type="ECO:0000256" key="2">
    <source>
        <dbReference type="ARBA" id="ARBA00022574"/>
    </source>
</evidence>
<dbReference type="OrthoDB" id="2096344at2759"/>
<dbReference type="InterPro" id="IPR020472">
    <property type="entry name" value="WD40_PAC1"/>
</dbReference>
<keyword evidence="4" id="KW-0833">Ubl conjugation pathway</keyword>
<dbReference type="Pfam" id="PF00400">
    <property type="entry name" value="WD40"/>
    <property type="match status" value="3"/>
</dbReference>
<sequence>MTKRKYNDEIEEYRTHTTNPRTWSVHKALRMRAIHGRRYNGQVINIPGRKLLERFQCHDQNIYRFYYPNGRKCVPFVCSYSHRQPILAVGDEERRVTLIRTDKDNTLASASYHKAFYTHADAVLDIKWNKDDDLLMTGSADSLIRLWDVEHQTCVATLKSHEHSIRSVNFHPTNPNLIISSSKDGAFCIWDTRYRLLKQNDPEAIDGIGQDAPVYGPIKITPQAHDDSKTRKLTTKQQQSMLKSSAFSFNRVIQDRSVTCALFIPNQENKIITSGSYDGKIKIWDCRAGRDSQLKEEWGTYDDSIAKVRGITDMKIDSTGTRLFSLSMDHRILSIYRITMHCLNNLSQPVRRFINSKQKLNTFYVKLDLSVDDRYLLCGSSNQSVYAWDVERPESGPITFEGHDSETTSVSWSNNNSE</sequence>
<dbReference type="InterPro" id="IPR051865">
    <property type="entry name" value="WD-repeat_CDT2_adapter"/>
</dbReference>
<dbReference type="EMBL" id="JAEPRB010000200">
    <property type="protein sequence ID" value="KAG2218996.1"/>
    <property type="molecule type" value="Genomic_DNA"/>
</dbReference>
<dbReference type="GO" id="GO:0005634">
    <property type="term" value="C:nucleus"/>
    <property type="evidence" value="ECO:0007669"/>
    <property type="project" value="TreeGrafter"/>
</dbReference>
<evidence type="ECO:0000313" key="9">
    <source>
        <dbReference type="Proteomes" id="UP000646827"/>
    </source>
</evidence>